<gene>
    <name evidence="1" type="ORF">Lsha_2787</name>
</gene>
<dbReference type="InterPro" id="IPR038346">
    <property type="entry name" value="DrrA_PI4P-bd_sf"/>
</dbReference>
<reference evidence="1 2" key="1">
    <citation type="submission" date="2015-11" db="EMBL/GenBank/DDBJ databases">
        <title>Genomic analysis of 38 Legionella species identifies large and diverse effector repertoires.</title>
        <authorList>
            <person name="Burstein D."/>
            <person name="Amaro F."/>
            <person name="Zusman T."/>
            <person name="Lifshitz Z."/>
            <person name="Cohen O."/>
            <person name="Gilbert J.A."/>
            <person name="Pupko T."/>
            <person name="Shuman H.A."/>
            <person name="Segal G."/>
        </authorList>
    </citation>
    <scope>NUCLEOTIDE SEQUENCE [LARGE SCALE GENOMIC DNA]</scope>
    <source>
        <strain evidence="1 2">ATCC 49655</strain>
    </source>
</reference>
<dbReference type="AlphaFoldDB" id="A0A0W0YI08"/>
<dbReference type="OrthoDB" id="5646071at2"/>
<evidence type="ECO:0000313" key="1">
    <source>
        <dbReference type="EMBL" id="KTD56528.1"/>
    </source>
</evidence>
<dbReference type="EMBL" id="LNYW01000073">
    <property type="protein sequence ID" value="KTD56528.1"/>
    <property type="molecule type" value="Genomic_DNA"/>
</dbReference>
<dbReference type="Proteomes" id="UP000054600">
    <property type="component" value="Unassembled WGS sequence"/>
</dbReference>
<keyword evidence="2" id="KW-1185">Reference proteome</keyword>
<dbReference type="Gene3D" id="1.20.1280.280">
    <property type="match status" value="1"/>
</dbReference>
<name>A0A0W0YI08_9GAMM</name>
<dbReference type="RefSeq" id="WP_018577658.1">
    <property type="nucleotide sequence ID" value="NZ_KB892404.1"/>
</dbReference>
<sequence>MHFKLEDVIRFANEVKTKIPSNIKKPVYFHSHWFNHELELNGRKRDCERAPCNQNFLPVYASALANAATYLVNKSKTGSHPTEDRLSFIDSHTRFLHSKVNSPAHPFILPIQVNNSPDIPPKPAPVKATVHSREHVTQTTSRTSEIKKAALSFLGTVVTTAAKELLPKTAEATLFFESDEFKSFVKYRDFLKNDERSHTFFGVNLDLHKEKYEIMNYVVTLLQVQTDIDGIRLVLDTFAAGKGQLVSYDDGKTYKSSFYDILNMGQNITTFILGLFGLINTTSINRFNLMIKKAEEISYESGAESRMKLD</sequence>
<proteinExistence type="predicted"/>
<protein>
    <submittedName>
        <fullName evidence="1">Uncharacterized protein</fullName>
    </submittedName>
</protein>
<organism evidence="1 2">
    <name type="scientific">Legionella shakespearei DSM 23087</name>
    <dbReference type="NCBI Taxonomy" id="1122169"/>
    <lineage>
        <taxon>Bacteria</taxon>
        <taxon>Pseudomonadati</taxon>
        <taxon>Pseudomonadota</taxon>
        <taxon>Gammaproteobacteria</taxon>
        <taxon>Legionellales</taxon>
        <taxon>Legionellaceae</taxon>
        <taxon>Legionella</taxon>
    </lineage>
</organism>
<accession>A0A0W0YI08</accession>
<comment type="caution">
    <text evidence="1">The sequence shown here is derived from an EMBL/GenBank/DDBJ whole genome shotgun (WGS) entry which is preliminary data.</text>
</comment>
<dbReference type="PATRIC" id="fig|1122169.6.peg.3206"/>
<evidence type="ECO:0000313" key="2">
    <source>
        <dbReference type="Proteomes" id="UP000054600"/>
    </source>
</evidence>
<dbReference type="eggNOG" id="ENOG503003T">
    <property type="taxonomic scope" value="Bacteria"/>
</dbReference>